<feature type="region of interest" description="Disordered" evidence="4">
    <location>
        <begin position="215"/>
        <end position="288"/>
    </location>
</feature>
<keyword evidence="7" id="KW-1185">Reference proteome</keyword>
<dbReference type="Gene3D" id="3.40.50.300">
    <property type="entry name" value="P-loop containing nucleotide triphosphate hydrolases"/>
    <property type="match status" value="1"/>
</dbReference>
<feature type="compositionally biased region" description="Basic and acidic residues" evidence="4">
    <location>
        <begin position="215"/>
        <end position="224"/>
    </location>
</feature>
<comment type="similarity">
    <text evidence="1">Belongs to the TRAFAC class TrmE-Era-EngA-EngB-Septin-like GTPase superfamily. AIG1/Toc34/Toc159-like paraseptin GTPase family. IAN subfamily.</text>
</comment>
<evidence type="ECO:0000259" key="5">
    <source>
        <dbReference type="PROSITE" id="PS51720"/>
    </source>
</evidence>
<dbReference type="Ensembl" id="ENSSANT00000025458.1">
    <property type="protein sequence ID" value="ENSSANP00000023891.1"/>
    <property type="gene ID" value="ENSSANG00000012306.1"/>
</dbReference>
<evidence type="ECO:0000313" key="6">
    <source>
        <dbReference type="Ensembl" id="ENSSANP00000023891.1"/>
    </source>
</evidence>
<dbReference type="InterPro" id="IPR045058">
    <property type="entry name" value="GIMA/IAN/Toc"/>
</dbReference>
<dbReference type="PROSITE" id="PS51720">
    <property type="entry name" value="G_AIG1"/>
    <property type="match status" value="1"/>
</dbReference>
<dbReference type="PANTHER" id="PTHR10903">
    <property type="entry name" value="GTPASE, IMAP FAMILY MEMBER-RELATED"/>
    <property type="match status" value="1"/>
</dbReference>
<dbReference type="GO" id="GO:0005525">
    <property type="term" value="F:GTP binding"/>
    <property type="evidence" value="ECO:0007669"/>
    <property type="project" value="UniProtKB-KW"/>
</dbReference>
<protein>
    <recommendedName>
        <fullName evidence="5">AIG1-type G domain-containing protein</fullName>
    </recommendedName>
</protein>
<sequence length="288" mass="33048">ICSSENKSQGTSKNCLRIVLVGKTGNGKSASGNTILNKEAFKSSCSLKAVTSSCQKEEGFVNGTPVAVVDTPGLFDKQQSNDVIKEEILKCITLLSPGPHVFLLVIRIGRFTEEETKTLNLIKETFGKNAGMFSIIIFTHGDQLKDQTVMSYLEDADSDMKKLIRDCGGRYHVIDNTKQDKTRQVSELFDAINRMVKKNGGGCYTNEMFKEEEMAKMKRRISEQREDEQEEKEKKGKQQAEEQRKIEEEKKKQQWNRKEQELEKKQIKLEKEQRKRNQEYDILTRFMA</sequence>
<dbReference type="Pfam" id="PF04548">
    <property type="entry name" value="AIG1"/>
    <property type="match status" value="1"/>
</dbReference>
<organism evidence="6 7">
    <name type="scientific">Sinocyclocheilus anshuiensis</name>
    <dbReference type="NCBI Taxonomy" id="1608454"/>
    <lineage>
        <taxon>Eukaryota</taxon>
        <taxon>Metazoa</taxon>
        <taxon>Chordata</taxon>
        <taxon>Craniata</taxon>
        <taxon>Vertebrata</taxon>
        <taxon>Euteleostomi</taxon>
        <taxon>Actinopterygii</taxon>
        <taxon>Neopterygii</taxon>
        <taxon>Teleostei</taxon>
        <taxon>Ostariophysi</taxon>
        <taxon>Cypriniformes</taxon>
        <taxon>Cyprinidae</taxon>
        <taxon>Cyprininae</taxon>
        <taxon>Sinocyclocheilus</taxon>
    </lineage>
</organism>
<dbReference type="PANTHER" id="PTHR10903:SF170">
    <property type="entry name" value="GTPASE IMAP FAMILY MEMBER 7"/>
    <property type="match status" value="1"/>
</dbReference>
<keyword evidence="3" id="KW-0342">GTP-binding</keyword>
<feature type="domain" description="AIG1-type G" evidence="5">
    <location>
        <begin position="13"/>
        <end position="213"/>
    </location>
</feature>
<dbReference type="SUPFAM" id="SSF52540">
    <property type="entry name" value="P-loop containing nucleoside triphosphate hydrolases"/>
    <property type="match status" value="1"/>
</dbReference>
<evidence type="ECO:0000256" key="1">
    <source>
        <dbReference type="ARBA" id="ARBA00008535"/>
    </source>
</evidence>
<feature type="compositionally biased region" description="Basic and acidic residues" evidence="4">
    <location>
        <begin position="231"/>
        <end position="279"/>
    </location>
</feature>
<evidence type="ECO:0000256" key="3">
    <source>
        <dbReference type="ARBA" id="ARBA00023134"/>
    </source>
</evidence>
<reference evidence="6" key="2">
    <citation type="submission" date="2025-09" db="UniProtKB">
        <authorList>
            <consortium name="Ensembl"/>
        </authorList>
    </citation>
    <scope>IDENTIFICATION</scope>
</reference>
<keyword evidence="2" id="KW-0547">Nucleotide-binding</keyword>
<dbReference type="AlphaFoldDB" id="A0A671LZX5"/>
<reference evidence="6" key="1">
    <citation type="submission" date="2025-08" db="UniProtKB">
        <authorList>
            <consortium name="Ensembl"/>
        </authorList>
    </citation>
    <scope>IDENTIFICATION</scope>
</reference>
<accession>A0A671LZX5</accession>
<proteinExistence type="inferred from homology"/>
<dbReference type="InterPro" id="IPR006703">
    <property type="entry name" value="G_AIG1"/>
</dbReference>
<dbReference type="FunFam" id="3.40.50.300:FF:000366">
    <property type="entry name" value="GTPase, IMAP family member 2"/>
    <property type="match status" value="1"/>
</dbReference>
<evidence type="ECO:0000313" key="7">
    <source>
        <dbReference type="Proteomes" id="UP000472260"/>
    </source>
</evidence>
<dbReference type="CDD" id="cd01852">
    <property type="entry name" value="AIG1"/>
    <property type="match status" value="1"/>
</dbReference>
<dbReference type="Proteomes" id="UP000472260">
    <property type="component" value="Unassembled WGS sequence"/>
</dbReference>
<dbReference type="InterPro" id="IPR027417">
    <property type="entry name" value="P-loop_NTPase"/>
</dbReference>
<evidence type="ECO:0000256" key="4">
    <source>
        <dbReference type="SAM" id="MobiDB-lite"/>
    </source>
</evidence>
<evidence type="ECO:0000256" key="2">
    <source>
        <dbReference type="ARBA" id="ARBA00022741"/>
    </source>
</evidence>
<name>A0A671LZX5_9TELE</name>